<feature type="transmembrane region" description="Helical" evidence="1">
    <location>
        <begin position="84"/>
        <end position="106"/>
    </location>
</feature>
<evidence type="ECO:0000313" key="3">
    <source>
        <dbReference type="Proteomes" id="UP000324800"/>
    </source>
</evidence>
<proteinExistence type="predicted"/>
<feature type="non-terminal residue" evidence="2">
    <location>
        <position position="1"/>
    </location>
</feature>
<gene>
    <name evidence="2" type="ORF">EZS28_002923</name>
</gene>
<accession>A0A5J4X2I9</accession>
<evidence type="ECO:0000256" key="1">
    <source>
        <dbReference type="SAM" id="Phobius"/>
    </source>
</evidence>
<organism evidence="2 3">
    <name type="scientific">Streblomastix strix</name>
    <dbReference type="NCBI Taxonomy" id="222440"/>
    <lineage>
        <taxon>Eukaryota</taxon>
        <taxon>Metamonada</taxon>
        <taxon>Preaxostyla</taxon>
        <taxon>Oxymonadida</taxon>
        <taxon>Streblomastigidae</taxon>
        <taxon>Streblomastix</taxon>
    </lineage>
</organism>
<protein>
    <submittedName>
        <fullName evidence="2">Uncharacterized protein</fullName>
    </submittedName>
</protein>
<dbReference type="EMBL" id="SNRW01000372">
    <property type="protein sequence ID" value="KAA6401557.1"/>
    <property type="molecule type" value="Genomic_DNA"/>
</dbReference>
<keyword evidence="1" id="KW-0812">Transmembrane</keyword>
<keyword evidence="1" id="KW-1133">Transmembrane helix</keyword>
<sequence>VKMMLHAHKEYEKVKGKLTHTEQHSSLEMEMLAIQLLNKVVVVDNLTMNLESLQELMEVIQHHDFRQQTVIHIRNTEYEILQKYIYMIQYDILFFYHVFIEIYYIFSTSY</sequence>
<keyword evidence="1" id="KW-0472">Membrane</keyword>
<dbReference type="Proteomes" id="UP000324800">
    <property type="component" value="Unassembled WGS sequence"/>
</dbReference>
<comment type="caution">
    <text evidence="2">The sequence shown here is derived from an EMBL/GenBank/DDBJ whole genome shotgun (WGS) entry which is preliminary data.</text>
</comment>
<evidence type="ECO:0000313" key="2">
    <source>
        <dbReference type="EMBL" id="KAA6401557.1"/>
    </source>
</evidence>
<name>A0A5J4X2I9_9EUKA</name>
<feature type="non-terminal residue" evidence="2">
    <location>
        <position position="110"/>
    </location>
</feature>
<dbReference type="AlphaFoldDB" id="A0A5J4X2I9"/>
<reference evidence="2 3" key="1">
    <citation type="submission" date="2019-03" db="EMBL/GenBank/DDBJ databases">
        <title>Single cell metagenomics reveals metabolic interactions within the superorganism composed of flagellate Streblomastix strix and complex community of Bacteroidetes bacteria on its surface.</title>
        <authorList>
            <person name="Treitli S.C."/>
            <person name="Kolisko M."/>
            <person name="Husnik F."/>
            <person name="Keeling P."/>
            <person name="Hampl V."/>
        </authorList>
    </citation>
    <scope>NUCLEOTIDE SEQUENCE [LARGE SCALE GENOMIC DNA]</scope>
    <source>
        <strain evidence="2">ST1C</strain>
    </source>
</reference>